<proteinExistence type="predicted"/>
<dbReference type="AlphaFoldDB" id="A0RVG5"/>
<keyword evidence="1" id="KW-0812">Transmembrane</keyword>
<dbReference type="EnsemblBacteria" id="ABK77332">
    <property type="protein sequence ID" value="ABK77332"/>
    <property type="gene ID" value="CENSYa_0699"/>
</dbReference>
<name>A0RVG5_CENSY</name>
<dbReference type="HOGENOM" id="CLU_348033_0_0_2"/>
<keyword evidence="3" id="KW-1185">Reference proteome</keyword>
<keyword evidence="1" id="KW-0472">Membrane</keyword>
<evidence type="ECO:0000256" key="1">
    <source>
        <dbReference type="SAM" id="Phobius"/>
    </source>
</evidence>
<dbReference type="EMBL" id="DP000238">
    <property type="protein sequence ID" value="ABK77332.1"/>
    <property type="molecule type" value="Genomic_DNA"/>
</dbReference>
<protein>
    <submittedName>
        <fullName evidence="2">Uncharacterized protein</fullName>
    </submittedName>
</protein>
<feature type="transmembrane region" description="Helical" evidence="1">
    <location>
        <begin position="772"/>
        <end position="789"/>
    </location>
</feature>
<accession>A0RVG5</accession>
<dbReference type="Proteomes" id="UP000000758">
    <property type="component" value="Chromosome"/>
</dbReference>
<keyword evidence="1" id="KW-1133">Transmembrane helix</keyword>
<organism evidence="2 3">
    <name type="scientific">Cenarchaeum symbiosum (strain A)</name>
    <dbReference type="NCBI Taxonomy" id="414004"/>
    <lineage>
        <taxon>Archaea</taxon>
        <taxon>Nitrososphaerota</taxon>
        <taxon>Candidatus Cenarchaeales</taxon>
        <taxon>Candidatus Cenarchaeaceae</taxon>
        <taxon>Candidatus Cenarchaeum</taxon>
    </lineage>
</organism>
<sequence length="810" mass="88427">MRYELLLLAACIYIPLAEAGDAPCRPWVEGRAVYDVTIGGLPRNNPDNTVYPGDALRYVFNYGFEGQCYSTRVHPVVFSGAHSYGGGEQGGSNSGGGVLSGISEILIHQANGCHGGGPGGINSWDTSWGEAISCGSISLTVSAVEIHCVCGAGGCKCTSFVRTRTATITPESILAPIVELDLQQHTLTDPLGYMASNHDWTAYPWDPLTLEHIAKFEHRDDREGTITFRYDRTFAPLEEEGGYECDRICRQTLEEGIVKVPDGAYPVDITGTGFEEYPWESENGGGMYAYTAPDRKDAGLHHIEYDMSVLNLGRVINTNSNWTDRLFAEYSPVYAHYDYTVLSDGEKYAYDDRHGVLLYYAGSNGTGPGDEPGMHEARRSRLDSYDPITTMYSEGFASPGGAPPILITPGMAARYGSSAVQWDSIGWINGTNQTGWNSTGDHAMFEDEGYGLVRFSQNISGIILDPIHWDRWYYNTTIYNKLGSDGWAGYEHIRPVNYTYQYPHTPFAAWFNMTLYSGAGGLAADAAPRNITHDSSTITIHTDEDRISMMLDEYLYAKTLHDTGDENFSRGIVDEAYTMDNAASGDRSLSMWMNKTALEWHGGFDAHGAVLYEEPVIFGSTQEDITPSLRAVPLGAVVLDSPRYASLDSDAPMGINMSAGDASRTIYLLREFHLPHTEHVTAGEGALYTARAADTSTIRFWTDHTFGDIQHASLDGRYIDVETACDHACTITSHEGGAILVTNAWGGTASHVIEQAEPRVPPDAYGTISENIWAIAYVAAAGIAMYVIIKAAARAARDVSDAEPAEQGRG</sequence>
<gene>
    <name evidence="2" type="ordered locus">CENSYa_0699</name>
</gene>
<evidence type="ECO:0000313" key="2">
    <source>
        <dbReference type="EMBL" id="ABK77332.1"/>
    </source>
</evidence>
<reference evidence="2 3" key="1">
    <citation type="journal article" date="2006" name="Proc. Natl. Acad. Sci. U.S.A.">
        <title>Genomic analysis of the uncultivated marine crenarchaeote Cenarchaeum symbiosum.</title>
        <authorList>
            <person name="Hallam S.J."/>
            <person name="Konstantinidis K.T."/>
            <person name="Putnam N."/>
            <person name="Schleper C."/>
            <person name="Watanabe Y."/>
            <person name="Sugahara J."/>
            <person name="Preston C."/>
            <person name="de la Torre J."/>
            <person name="Richardson P.M."/>
            <person name="DeLong E.F."/>
        </authorList>
    </citation>
    <scope>NUCLEOTIDE SEQUENCE [LARGE SCALE GENOMIC DNA]</scope>
    <source>
        <strain evidence="3">A</strain>
    </source>
</reference>
<dbReference type="KEGG" id="csy:CENSYa_0699"/>
<evidence type="ECO:0000313" key="3">
    <source>
        <dbReference type="Proteomes" id="UP000000758"/>
    </source>
</evidence>
<dbReference type="STRING" id="414004.CENSYa_0699"/>